<evidence type="ECO:0000313" key="2">
    <source>
        <dbReference type="EMBL" id="KAF3489891.1"/>
    </source>
</evidence>
<protein>
    <submittedName>
        <fullName evidence="2">Uncharacterized protein</fullName>
    </submittedName>
</protein>
<dbReference type="Proteomes" id="UP000712600">
    <property type="component" value="Unassembled WGS sequence"/>
</dbReference>
<name>A0A8S9N366_BRACR</name>
<evidence type="ECO:0000313" key="3">
    <source>
        <dbReference type="Proteomes" id="UP000712600"/>
    </source>
</evidence>
<dbReference type="EMBL" id="QGKX02002183">
    <property type="protein sequence ID" value="KAF3489891.1"/>
    <property type="molecule type" value="Genomic_DNA"/>
</dbReference>
<comment type="caution">
    <text evidence="2">The sequence shown here is derived from an EMBL/GenBank/DDBJ whole genome shotgun (WGS) entry which is preliminary data.</text>
</comment>
<dbReference type="AlphaFoldDB" id="A0A8S9N366"/>
<proteinExistence type="predicted"/>
<reference evidence="2" key="1">
    <citation type="submission" date="2019-12" db="EMBL/GenBank/DDBJ databases">
        <title>Genome sequencing and annotation of Brassica cretica.</title>
        <authorList>
            <person name="Studholme D.J."/>
            <person name="Sarris P."/>
        </authorList>
    </citation>
    <scope>NUCLEOTIDE SEQUENCE</scope>
    <source>
        <strain evidence="2">PFS-109/04</strain>
        <tissue evidence="2">Leaf</tissue>
    </source>
</reference>
<accession>A0A8S9N366</accession>
<feature type="region of interest" description="Disordered" evidence="1">
    <location>
        <begin position="1"/>
        <end position="39"/>
    </location>
</feature>
<evidence type="ECO:0000256" key="1">
    <source>
        <dbReference type="SAM" id="MobiDB-lite"/>
    </source>
</evidence>
<feature type="compositionally biased region" description="Basic and acidic residues" evidence="1">
    <location>
        <begin position="1"/>
        <end position="10"/>
    </location>
</feature>
<feature type="compositionally biased region" description="Polar residues" evidence="1">
    <location>
        <begin position="26"/>
        <end position="35"/>
    </location>
</feature>
<gene>
    <name evidence="2" type="ORF">F2Q69_00051967</name>
</gene>
<sequence>MIRMDHEKTKSRSGNRPRDLVGLNKMKTSSWTSDETAGRCESEARSAVRSSDKLSLDGVLEARTSVTVLGGYRAGWLAKDGYGPVGSSGQAMGMGNPCGLVLDMYRSGLKVPGRLVTAIGEGGIPPDRADPFIAELEPGTAPMYKSPYCMVPAEMAELKSIQSSEG</sequence>
<organism evidence="2 3">
    <name type="scientific">Brassica cretica</name>
    <name type="common">Mustard</name>
    <dbReference type="NCBI Taxonomy" id="69181"/>
    <lineage>
        <taxon>Eukaryota</taxon>
        <taxon>Viridiplantae</taxon>
        <taxon>Streptophyta</taxon>
        <taxon>Embryophyta</taxon>
        <taxon>Tracheophyta</taxon>
        <taxon>Spermatophyta</taxon>
        <taxon>Magnoliopsida</taxon>
        <taxon>eudicotyledons</taxon>
        <taxon>Gunneridae</taxon>
        <taxon>Pentapetalae</taxon>
        <taxon>rosids</taxon>
        <taxon>malvids</taxon>
        <taxon>Brassicales</taxon>
        <taxon>Brassicaceae</taxon>
        <taxon>Brassiceae</taxon>
        <taxon>Brassica</taxon>
    </lineage>
</organism>